<keyword evidence="5 10" id="KW-1133">Transmembrane helix</keyword>
<dbReference type="AlphaFoldDB" id="A0A7S3S8N5"/>
<feature type="transmembrane region" description="Helical" evidence="10">
    <location>
        <begin position="78"/>
        <end position="97"/>
    </location>
</feature>
<comment type="subcellular location">
    <subcellularLocation>
        <location evidence="1">Membrane</location>
        <topology evidence="1">Multi-pass membrane protein</topology>
    </subcellularLocation>
</comment>
<evidence type="ECO:0000256" key="8">
    <source>
        <dbReference type="ARBA" id="ARBA00023303"/>
    </source>
</evidence>
<feature type="region of interest" description="Disordered" evidence="9">
    <location>
        <begin position="18"/>
        <end position="37"/>
    </location>
</feature>
<sequence>MSRPGFARLSSIETLDPDRLSDRHSRQSDTSSGAEQLRRTRSRWRRVRLLTVLLSRDSRLSHVVVGERYRSTARRLRLIHAAKTGAATLLAASVSLIDPFERATNGAGVWCVITTLIVMQSQTLGGTTHKTVNRVIGTVAAAIAALAAGFVANVLETAHRSLAAVFVGGCVFAATGAATFLAGSKSWALWSYAFFLTALTFDFLLLLEYRDDFTSGVYRIAMILAGAVIAVCVSAAPPKILASNELRGILADNLLDAADAARRVVDAFCSGARLHRISEIYDDDYPEIECDLHASYQQIIHSRPAYEAAVSAASWEEWELRRGGDWEPFRDVGIHMRRFVYSVVSLDEYARHPLPGGAASSRAHFSALLAGPLTELTLAISALLRSLAATVRDGPRALALSADVGGVAGGGMAGEGGGQGHIAGPTRRASSGCLAWVVRVVGAGGGGRGSSGGRGGSGGEGGWGGHGGIGGGGRGESGVGGEDGGEGGGEGGV</sequence>
<feature type="transmembrane region" description="Helical" evidence="10">
    <location>
        <begin position="216"/>
        <end position="236"/>
    </location>
</feature>
<comment type="similarity">
    <text evidence="2">Belongs to the aromatic acid exporter (TC 2.A.85) family.</text>
</comment>
<dbReference type="EMBL" id="HBIR01020981">
    <property type="protein sequence ID" value="CAE0547036.1"/>
    <property type="molecule type" value="Transcribed_RNA"/>
</dbReference>
<reference evidence="11" key="1">
    <citation type="submission" date="2021-01" db="EMBL/GenBank/DDBJ databases">
        <authorList>
            <person name="Corre E."/>
            <person name="Pelletier E."/>
            <person name="Niang G."/>
            <person name="Scheremetjew M."/>
            <person name="Finn R."/>
            <person name="Kale V."/>
            <person name="Holt S."/>
            <person name="Cochrane G."/>
            <person name="Meng A."/>
            <person name="Brown T."/>
            <person name="Cohen L."/>
        </authorList>
    </citation>
    <scope>NUCLEOTIDE SEQUENCE</scope>
    <source>
        <strain evidence="11">379</strain>
    </source>
</reference>
<gene>
    <name evidence="11" type="ORF">EHUX00137_LOCUS15968</name>
</gene>
<protein>
    <submittedName>
        <fullName evidence="11">Uncharacterized protein</fullName>
    </submittedName>
</protein>
<dbReference type="GO" id="GO:0016020">
    <property type="term" value="C:membrane"/>
    <property type="evidence" value="ECO:0007669"/>
    <property type="project" value="UniProtKB-SubCell"/>
</dbReference>
<keyword evidence="6" id="KW-0406">Ion transport</keyword>
<keyword evidence="7 10" id="KW-0472">Membrane</keyword>
<organism evidence="11">
    <name type="scientific">Emiliania huxleyi</name>
    <name type="common">Coccolithophore</name>
    <name type="synonym">Pontosphaera huxleyi</name>
    <dbReference type="NCBI Taxonomy" id="2903"/>
    <lineage>
        <taxon>Eukaryota</taxon>
        <taxon>Haptista</taxon>
        <taxon>Haptophyta</taxon>
        <taxon>Prymnesiophyceae</taxon>
        <taxon>Isochrysidales</taxon>
        <taxon>Noelaerhabdaceae</taxon>
        <taxon>Emiliania</taxon>
    </lineage>
</organism>
<feature type="region of interest" description="Disordered" evidence="9">
    <location>
        <begin position="447"/>
        <end position="493"/>
    </location>
</feature>
<proteinExistence type="inferred from homology"/>
<evidence type="ECO:0000256" key="9">
    <source>
        <dbReference type="SAM" id="MobiDB-lite"/>
    </source>
</evidence>
<evidence type="ECO:0000256" key="2">
    <source>
        <dbReference type="ARBA" id="ARBA00007079"/>
    </source>
</evidence>
<feature type="transmembrane region" description="Helical" evidence="10">
    <location>
        <begin position="162"/>
        <end position="183"/>
    </location>
</feature>
<dbReference type="InterPro" id="IPR020966">
    <property type="entry name" value="ALMT"/>
</dbReference>
<evidence type="ECO:0000256" key="7">
    <source>
        <dbReference type="ARBA" id="ARBA00023136"/>
    </source>
</evidence>
<feature type="transmembrane region" description="Helical" evidence="10">
    <location>
        <begin position="135"/>
        <end position="155"/>
    </location>
</feature>
<name>A0A7S3S8N5_EMIHU</name>
<evidence type="ECO:0000256" key="3">
    <source>
        <dbReference type="ARBA" id="ARBA00022448"/>
    </source>
</evidence>
<keyword evidence="4 10" id="KW-0812">Transmembrane</keyword>
<evidence type="ECO:0000256" key="1">
    <source>
        <dbReference type="ARBA" id="ARBA00004141"/>
    </source>
</evidence>
<evidence type="ECO:0000256" key="6">
    <source>
        <dbReference type="ARBA" id="ARBA00023065"/>
    </source>
</evidence>
<dbReference type="GO" id="GO:0034220">
    <property type="term" value="P:monoatomic ion transmembrane transport"/>
    <property type="evidence" value="ECO:0007669"/>
    <property type="project" value="UniProtKB-KW"/>
</dbReference>
<dbReference type="GO" id="GO:0015743">
    <property type="term" value="P:malate transport"/>
    <property type="evidence" value="ECO:0007669"/>
    <property type="project" value="InterPro"/>
</dbReference>
<feature type="compositionally biased region" description="Basic and acidic residues" evidence="9">
    <location>
        <begin position="18"/>
        <end position="27"/>
    </location>
</feature>
<dbReference type="PANTHER" id="PTHR31086">
    <property type="entry name" value="ALUMINUM-ACTIVATED MALATE TRANSPORTER 10"/>
    <property type="match status" value="1"/>
</dbReference>
<dbReference type="Pfam" id="PF11744">
    <property type="entry name" value="ALMT"/>
    <property type="match status" value="1"/>
</dbReference>
<evidence type="ECO:0000256" key="5">
    <source>
        <dbReference type="ARBA" id="ARBA00022989"/>
    </source>
</evidence>
<evidence type="ECO:0000256" key="4">
    <source>
        <dbReference type="ARBA" id="ARBA00022692"/>
    </source>
</evidence>
<feature type="transmembrane region" description="Helical" evidence="10">
    <location>
        <begin position="189"/>
        <end position="209"/>
    </location>
</feature>
<accession>A0A7S3S8N5</accession>
<keyword evidence="8" id="KW-0407">Ion channel</keyword>
<evidence type="ECO:0000313" key="11">
    <source>
        <dbReference type="EMBL" id="CAE0547036.1"/>
    </source>
</evidence>
<keyword evidence="3" id="KW-0813">Transport</keyword>
<evidence type="ECO:0000256" key="10">
    <source>
        <dbReference type="SAM" id="Phobius"/>
    </source>
</evidence>